<proteinExistence type="predicted"/>
<feature type="compositionally biased region" description="Low complexity" evidence="1">
    <location>
        <begin position="422"/>
        <end position="432"/>
    </location>
</feature>
<dbReference type="EMBL" id="JAHCVI010000001">
    <property type="protein sequence ID" value="KAG7292174.1"/>
    <property type="molecule type" value="Genomic_DNA"/>
</dbReference>
<sequence length="496" mass="49211">MRLPPLEPLREKAWETLEELADALVPKAAAASPELDVPTTGASTVDRRANNGNGNDKANGNGNGRGNNGKANGVENGSGNGNSNTSAASAVSDVASPATTPPANPTSSGSAAATADTGSGSGNGGGAVSTPVNGATPTRTANAGGSTPTQASADGGSSPVVQVQSADFQSTAGAAVTDGARAPGTTQNGPSPTPVVGATAAATTSGAFTGNGVSSTNWGGLAGSEGSLHGSGTIGKGDAANAGRNNEGSGSGGGSSSMPGIVGGLVAFIVILLLLLALLLYKYRYKRRVQDFLSRFTPFKMAPYTQLEKKPSPIGQDLLFTEGCQSDSLMVEIRTSVSPLTFISLQSPAPTATSPLHRRTSADSLISTASSGIFAFSLLPTTYAAAALRRSSQDSITSGVSVASSGIFSPSMLSWPMPPPSTTSSKAVSVATSPPPTRGSSVRSLEGLAAKYKPLTPTRLGPPLSVMPLLSQPVPGVMPVPPAQVVGAGKVGGLLD</sequence>
<evidence type="ECO:0000256" key="1">
    <source>
        <dbReference type="SAM" id="MobiDB-lite"/>
    </source>
</evidence>
<feature type="region of interest" description="Disordered" evidence="1">
    <location>
        <begin position="25"/>
        <end position="164"/>
    </location>
</feature>
<feature type="compositionally biased region" description="Low complexity" evidence="1">
    <location>
        <begin position="105"/>
        <end position="118"/>
    </location>
</feature>
<feature type="transmembrane region" description="Helical" evidence="2">
    <location>
        <begin position="261"/>
        <end position="281"/>
    </location>
</feature>
<protein>
    <submittedName>
        <fullName evidence="3">Uncharacterized protein</fullName>
    </submittedName>
</protein>
<feature type="region of interest" description="Disordered" evidence="1">
    <location>
        <begin position="178"/>
        <end position="198"/>
    </location>
</feature>
<organism evidence="3 4">
    <name type="scientific">Staphylotrichum longicolle</name>
    <dbReference type="NCBI Taxonomy" id="669026"/>
    <lineage>
        <taxon>Eukaryota</taxon>
        <taxon>Fungi</taxon>
        <taxon>Dikarya</taxon>
        <taxon>Ascomycota</taxon>
        <taxon>Pezizomycotina</taxon>
        <taxon>Sordariomycetes</taxon>
        <taxon>Sordariomycetidae</taxon>
        <taxon>Sordariales</taxon>
        <taxon>Chaetomiaceae</taxon>
        <taxon>Staphylotrichum</taxon>
    </lineage>
</organism>
<dbReference type="AlphaFoldDB" id="A0AAD4HYI6"/>
<feature type="region of interest" description="Disordered" evidence="1">
    <location>
        <begin position="418"/>
        <end position="443"/>
    </location>
</feature>
<keyword evidence="4" id="KW-1185">Reference proteome</keyword>
<feature type="compositionally biased region" description="Polar residues" evidence="1">
    <location>
        <begin position="132"/>
        <end position="152"/>
    </location>
</feature>
<keyword evidence="2" id="KW-1133">Transmembrane helix</keyword>
<feature type="region of interest" description="Disordered" evidence="1">
    <location>
        <begin position="224"/>
        <end position="255"/>
    </location>
</feature>
<accession>A0AAD4HYI6</accession>
<comment type="caution">
    <text evidence="3">The sequence shown here is derived from an EMBL/GenBank/DDBJ whole genome shotgun (WGS) entry which is preliminary data.</text>
</comment>
<feature type="compositionally biased region" description="Low complexity" evidence="1">
    <location>
        <begin position="68"/>
        <end position="98"/>
    </location>
</feature>
<name>A0AAD4HYI6_9PEZI</name>
<keyword evidence="2" id="KW-0472">Membrane</keyword>
<evidence type="ECO:0000313" key="4">
    <source>
        <dbReference type="Proteomes" id="UP001197093"/>
    </source>
</evidence>
<keyword evidence="2" id="KW-0812">Transmembrane</keyword>
<dbReference type="Proteomes" id="UP001197093">
    <property type="component" value="Unassembled WGS sequence"/>
</dbReference>
<evidence type="ECO:0000256" key="2">
    <source>
        <dbReference type="SAM" id="Phobius"/>
    </source>
</evidence>
<feature type="compositionally biased region" description="Low complexity" evidence="1">
    <location>
        <begin position="50"/>
        <end position="60"/>
    </location>
</feature>
<evidence type="ECO:0000313" key="3">
    <source>
        <dbReference type="EMBL" id="KAG7292174.1"/>
    </source>
</evidence>
<reference evidence="3" key="1">
    <citation type="submission" date="2023-02" db="EMBL/GenBank/DDBJ databases">
        <authorList>
            <person name="Palmer J.M."/>
        </authorList>
    </citation>
    <scope>NUCLEOTIDE SEQUENCE</scope>
    <source>
        <strain evidence="3">FW57</strain>
    </source>
</reference>
<gene>
    <name evidence="3" type="ORF">NEMBOFW57_002209</name>
</gene>